<evidence type="ECO:0000259" key="3">
    <source>
        <dbReference type="PROSITE" id="PS50887"/>
    </source>
</evidence>
<dbReference type="FunFam" id="3.20.20.450:FF:000001">
    <property type="entry name" value="Cyclic di-GMP phosphodiesterase yahA"/>
    <property type="match status" value="1"/>
</dbReference>
<protein>
    <submittedName>
        <fullName evidence="4">Diguanylate cyclase (GGDEF)-like protein</fullName>
    </submittedName>
</protein>
<dbReference type="Pfam" id="PF00990">
    <property type="entry name" value="GGDEF"/>
    <property type="match status" value="1"/>
</dbReference>
<dbReference type="FunFam" id="3.30.70.270:FF:000001">
    <property type="entry name" value="Diguanylate cyclase domain protein"/>
    <property type="match status" value="1"/>
</dbReference>
<dbReference type="SUPFAM" id="SSF141868">
    <property type="entry name" value="EAL domain-like"/>
    <property type="match status" value="1"/>
</dbReference>
<dbReference type="PANTHER" id="PTHR44757:SF2">
    <property type="entry name" value="BIOFILM ARCHITECTURE MAINTENANCE PROTEIN MBAA"/>
    <property type="match status" value="1"/>
</dbReference>
<dbReference type="InterPro" id="IPR035919">
    <property type="entry name" value="EAL_sf"/>
</dbReference>
<dbReference type="InterPro" id="IPR029787">
    <property type="entry name" value="Nucleotide_cyclase"/>
</dbReference>
<dbReference type="Pfam" id="PF01590">
    <property type="entry name" value="GAF"/>
    <property type="match status" value="1"/>
</dbReference>
<dbReference type="InterPro" id="IPR052155">
    <property type="entry name" value="Biofilm_reg_signaling"/>
</dbReference>
<dbReference type="CDD" id="cd01949">
    <property type="entry name" value="GGDEF"/>
    <property type="match status" value="1"/>
</dbReference>
<dbReference type="NCBIfam" id="TIGR00254">
    <property type="entry name" value="GGDEF"/>
    <property type="match status" value="1"/>
</dbReference>
<dbReference type="PANTHER" id="PTHR44757">
    <property type="entry name" value="DIGUANYLATE CYCLASE DGCP"/>
    <property type="match status" value="1"/>
</dbReference>
<dbReference type="AlphaFoldDB" id="A0A4R3HQ51"/>
<dbReference type="SUPFAM" id="SSF55073">
    <property type="entry name" value="Nucleotide cyclase"/>
    <property type="match status" value="1"/>
</dbReference>
<evidence type="ECO:0000313" key="5">
    <source>
        <dbReference type="Proteomes" id="UP000295382"/>
    </source>
</evidence>
<keyword evidence="5" id="KW-1185">Reference proteome</keyword>
<reference evidence="4 5" key="1">
    <citation type="submission" date="2019-03" db="EMBL/GenBank/DDBJ databases">
        <title>Genomic Encyclopedia of Type Strains, Phase IV (KMG-IV): sequencing the most valuable type-strain genomes for metagenomic binning, comparative biology and taxonomic classification.</title>
        <authorList>
            <person name="Goeker M."/>
        </authorList>
    </citation>
    <scope>NUCLEOTIDE SEQUENCE [LARGE SCALE GENOMIC DNA]</scope>
    <source>
        <strain evidence="4 5">DSM 7445</strain>
    </source>
</reference>
<feature type="domain" description="GGDEF" evidence="3">
    <location>
        <begin position="387"/>
        <end position="520"/>
    </location>
</feature>
<dbReference type="GO" id="GO:0071732">
    <property type="term" value="P:cellular response to nitric oxide"/>
    <property type="evidence" value="ECO:0007669"/>
    <property type="project" value="UniProtKB-ARBA"/>
</dbReference>
<evidence type="ECO:0000256" key="1">
    <source>
        <dbReference type="ARBA" id="ARBA00051114"/>
    </source>
</evidence>
<dbReference type="InterPro" id="IPR000160">
    <property type="entry name" value="GGDEF_dom"/>
</dbReference>
<dbReference type="GO" id="GO:0071111">
    <property type="term" value="F:cyclic-guanylate-specific phosphodiesterase activity"/>
    <property type="evidence" value="ECO:0007669"/>
    <property type="project" value="UniProtKB-EC"/>
</dbReference>
<dbReference type="SMART" id="SM00052">
    <property type="entry name" value="EAL"/>
    <property type="match status" value="1"/>
</dbReference>
<dbReference type="SUPFAM" id="SSF55781">
    <property type="entry name" value="GAF domain-like"/>
    <property type="match status" value="1"/>
</dbReference>
<sequence length="798" mass="88964">MSSLLDLLGEEIERLGLVDGYIVNLFDNDGEILSSQKVRLPSEYRYLEDTYFGYKVSLKGDTRNTNVRAFLTRRIARLSTHESSEDERESLARWRVEDCVALPLMLEGQPEAAPIGTLMLLKQGGSIDERIFALIDELTALFLAPVRAAWASAYLQDFHDRFQRAAGEHARALDFIIEINNLTALESVFDKFAGDVFRQIPFECIGFFLLEDDLLKNKRVSVAAPRFQAIGDAWTSYLRDCDYDLHSLSGGVSHAFLKNSPLMFHDAQELLHLPMSEMDKQALRIMQTPRTLLVLPIRYQGKPIGSMAFFSLTQIVAIPTADLQLLEKLAAFLGTAVINCKNFALNQAQNAELERLATHDVLTGLPNRALLRDRLQQGMARWARQRQAATIAFVDLDHFKNINDTLGHSAGDRALVAITNRLRTCLRQSDTVARFGGDEFVIILEDLDNNGNHEQVLQRVLEGLCEPIRDLGQDFSLSCSIGYCRYPDDGEDADTLLNAADVAMYQAKQLGRSNIQCYSPDMRVNAGKRLTLEGKLRHAAENNELVLHYQPKADLKTGRIVGVEALVRWQNPELGMVSPGVFIPIAEESGLIVPIGDWILRTACTQALAWQQAGFSIPVAVNLSAKQFQSPGIAARVRDTLNATGLDPHYLELELTESMSMGNPEKSIEIMQSFKALGITLTIDDFGTGYSNLSYLQRFPLDKLKLDQSFVRDMADSPEALAISQAVLGVAHSLRLKVVAEGVETAEQLQLLMDNHCDEMQGYYFSRPLPAEQCTQFLQQKQQLSLAPVSPSKVPTPV</sequence>
<dbReference type="PROSITE" id="PS50883">
    <property type="entry name" value="EAL"/>
    <property type="match status" value="1"/>
</dbReference>
<dbReference type="CDD" id="cd01948">
    <property type="entry name" value="EAL"/>
    <property type="match status" value="1"/>
</dbReference>
<comment type="catalytic activity">
    <reaction evidence="1">
        <text>3',3'-c-di-GMP + H2O = 5'-phosphoguanylyl(3'-&gt;5')guanosine + H(+)</text>
        <dbReference type="Rhea" id="RHEA:24902"/>
        <dbReference type="ChEBI" id="CHEBI:15377"/>
        <dbReference type="ChEBI" id="CHEBI:15378"/>
        <dbReference type="ChEBI" id="CHEBI:58754"/>
        <dbReference type="ChEBI" id="CHEBI:58805"/>
        <dbReference type="EC" id="3.1.4.52"/>
    </reaction>
    <physiologicalReaction direction="left-to-right" evidence="1">
        <dbReference type="Rhea" id="RHEA:24903"/>
    </physiologicalReaction>
</comment>
<dbReference type="SMART" id="SM00065">
    <property type="entry name" value="GAF"/>
    <property type="match status" value="1"/>
</dbReference>
<dbReference type="SMART" id="SM00267">
    <property type="entry name" value="GGDEF"/>
    <property type="match status" value="1"/>
</dbReference>
<accession>A0A4R3HQ51</accession>
<dbReference type="Gene3D" id="3.30.70.270">
    <property type="match status" value="1"/>
</dbReference>
<organism evidence="4 5">
    <name type="scientific">Paucimonas lemoignei</name>
    <name type="common">Pseudomonas lemoignei</name>
    <dbReference type="NCBI Taxonomy" id="29443"/>
    <lineage>
        <taxon>Bacteria</taxon>
        <taxon>Pseudomonadati</taxon>
        <taxon>Pseudomonadota</taxon>
        <taxon>Betaproteobacteria</taxon>
        <taxon>Burkholderiales</taxon>
        <taxon>Burkholderiaceae</taxon>
        <taxon>Paucimonas</taxon>
    </lineage>
</organism>
<proteinExistence type="predicted"/>
<evidence type="ECO:0000313" key="4">
    <source>
        <dbReference type="EMBL" id="TCS33770.1"/>
    </source>
</evidence>
<dbReference type="InterPro" id="IPR043128">
    <property type="entry name" value="Rev_trsase/Diguanyl_cyclase"/>
</dbReference>
<dbReference type="Gene3D" id="3.20.20.450">
    <property type="entry name" value="EAL domain"/>
    <property type="match status" value="1"/>
</dbReference>
<name>A0A4R3HQ51_PAULE</name>
<feature type="domain" description="EAL" evidence="2">
    <location>
        <begin position="529"/>
        <end position="782"/>
    </location>
</feature>
<dbReference type="Gene3D" id="3.30.450.40">
    <property type="match status" value="1"/>
</dbReference>
<gene>
    <name evidence="4" type="ORF">EDC30_11560</name>
</gene>
<dbReference type="InterPro" id="IPR029016">
    <property type="entry name" value="GAF-like_dom_sf"/>
</dbReference>
<dbReference type="Proteomes" id="UP000295382">
    <property type="component" value="Unassembled WGS sequence"/>
</dbReference>
<dbReference type="InterPro" id="IPR001633">
    <property type="entry name" value="EAL_dom"/>
</dbReference>
<dbReference type="PROSITE" id="PS50887">
    <property type="entry name" value="GGDEF"/>
    <property type="match status" value="1"/>
</dbReference>
<evidence type="ECO:0000259" key="2">
    <source>
        <dbReference type="PROSITE" id="PS50883"/>
    </source>
</evidence>
<comment type="caution">
    <text evidence="4">The sequence shown here is derived from an EMBL/GenBank/DDBJ whole genome shotgun (WGS) entry which is preliminary data.</text>
</comment>
<dbReference type="InterPro" id="IPR003018">
    <property type="entry name" value="GAF"/>
</dbReference>
<dbReference type="Pfam" id="PF00563">
    <property type="entry name" value="EAL"/>
    <property type="match status" value="1"/>
</dbReference>
<dbReference type="EMBL" id="SLZQ01000015">
    <property type="protein sequence ID" value="TCS33770.1"/>
    <property type="molecule type" value="Genomic_DNA"/>
</dbReference>